<dbReference type="AlphaFoldDB" id="A0A226DUU1"/>
<evidence type="ECO:0000313" key="1">
    <source>
        <dbReference type="EMBL" id="OXA49265.1"/>
    </source>
</evidence>
<accession>A0A226DUU1</accession>
<proteinExistence type="predicted"/>
<comment type="caution">
    <text evidence="1">The sequence shown here is derived from an EMBL/GenBank/DDBJ whole genome shotgun (WGS) entry which is preliminary data.</text>
</comment>
<evidence type="ECO:0000313" key="2">
    <source>
        <dbReference type="Proteomes" id="UP000198287"/>
    </source>
</evidence>
<gene>
    <name evidence="1" type="ORF">Fcan01_16113</name>
</gene>
<dbReference type="EMBL" id="LNIX01000010">
    <property type="protein sequence ID" value="OXA49265.1"/>
    <property type="molecule type" value="Genomic_DNA"/>
</dbReference>
<reference evidence="1 2" key="1">
    <citation type="submission" date="2015-12" db="EMBL/GenBank/DDBJ databases">
        <title>The genome of Folsomia candida.</title>
        <authorList>
            <person name="Faddeeva A."/>
            <person name="Derks M.F."/>
            <person name="Anvar Y."/>
            <person name="Smit S."/>
            <person name="Van Straalen N."/>
            <person name="Roelofs D."/>
        </authorList>
    </citation>
    <scope>NUCLEOTIDE SEQUENCE [LARGE SCALE GENOMIC DNA]</scope>
    <source>
        <strain evidence="1 2">VU population</strain>
        <tissue evidence="1">Whole body</tissue>
    </source>
</reference>
<dbReference type="Proteomes" id="UP000198287">
    <property type="component" value="Unassembled WGS sequence"/>
</dbReference>
<name>A0A226DUU1_FOLCA</name>
<protein>
    <submittedName>
        <fullName evidence="1">Uncharacterized protein</fullName>
    </submittedName>
</protein>
<keyword evidence="2" id="KW-1185">Reference proteome</keyword>
<sequence>MSHIFKSKRSRWSMKRKLHDFLNPLTPDPPDKVENHYHSNDANIDDFVFDCSSLCGDENEQTEPLQNWNLHESSISDCSDRCNVFLSDNDSSDEELMSEELSISI</sequence>
<organism evidence="1 2">
    <name type="scientific">Folsomia candida</name>
    <name type="common">Springtail</name>
    <dbReference type="NCBI Taxonomy" id="158441"/>
    <lineage>
        <taxon>Eukaryota</taxon>
        <taxon>Metazoa</taxon>
        <taxon>Ecdysozoa</taxon>
        <taxon>Arthropoda</taxon>
        <taxon>Hexapoda</taxon>
        <taxon>Collembola</taxon>
        <taxon>Entomobryomorpha</taxon>
        <taxon>Isotomoidea</taxon>
        <taxon>Isotomidae</taxon>
        <taxon>Proisotominae</taxon>
        <taxon>Folsomia</taxon>
    </lineage>
</organism>